<feature type="domain" description="4Fe-4S ferredoxin-type" evidence="1">
    <location>
        <begin position="176"/>
        <end position="205"/>
    </location>
</feature>
<accession>A0A7J3Z821</accession>
<comment type="caution">
    <text evidence="2">The sequence shown here is derived from an EMBL/GenBank/DDBJ whole genome shotgun (WGS) entry which is preliminary data.</text>
</comment>
<protein>
    <recommendedName>
        <fullName evidence="1">4Fe-4S ferredoxin-type domain-containing protein</fullName>
    </recommendedName>
</protein>
<dbReference type="EMBL" id="DRYQ01000086">
    <property type="protein sequence ID" value="HHQ50827.1"/>
    <property type="molecule type" value="Genomic_DNA"/>
</dbReference>
<dbReference type="GO" id="GO:0016491">
    <property type="term" value="F:oxidoreductase activity"/>
    <property type="evidence" value="ECO:0007669"/>
    <property type="project" value="UniProtKB-ARBA"/>
</dbReference>
<name>A0A7J3Z821_9CREN</name>
<dbReference type="SUPFAM" id="SSF52507">
    <property type="entry name" value="Homo-oligomeric flavin-containing Cys decarboxylases, HFCD"/>
    <property type="match status" value="1"/>
</dbReference>
<dbReference type="PROSITE" id="PS00198">
    <property type="entry name" value="4FE4S_FER_1"/>
    <property type="match status" value="1"/>
</dbReference>
<dbReference type="InterPro" id="IPR036551">
    <property type="entry name" value="Flavin_trans-like"/>
</dbReference>
<dbReference type="PROSITE" id="PS51379">
    <property type="entry name" value="4FE4S_FER_2"/>
    <property type="match status" value="1"/>
</dbReference>
<organism evidence="2">
    <name type="scientific">Ignisphaera aggregans</name>
    <dbReference type="NCBI Taxonomy" id="334771"/>
    <lineage>
        <taxon>Archaea</taxon>
        <taxon>Thermoproteota</taxon>
        <taxon>Thermoprotei</taxon>
        <taxon>Desulfurococcales</taxon>
        <taxon>Desulfurococcaceae</taxon>
        <taxon>Ignisphaera</taxon>
    </lineage>
</organism>
<dbReference type="InterPro" id="IPR017900">
    <property type="entry name" value="4Fe4S_Fe_S_CS"/>
</dbReference>
<dbReference type="InterPro" id="IPR017896">
    <property type="entry name" value="4Fe4S_Fe-S-bd"/>
</dbReference>
<reference evidence="2" key="1">
    <citation type="journal article" date="2020" name="mSystems">
        <title>Genome- and Community-Level Interaction Insights into Carbon Utilization and Element Cycling Functions of Hydrothermarchaeota in Hydrothermal Sediment.</title>
        <authorList>
            <person name="Zhou Z."/>
            <person name="Liu Y."/>
            <person name="Xu W."/>
            <person name="Pan J."/>
            <person name="Luo Z.H."/>
            <person name="Li M."/>
        </authorList>
    </citation>
    <scope>NUCLEOTIDE SEQUENCE [LARGE SCALE GENOMIC DNA]</scope>
    <source>
        <strain evidence="2">SpSt-1105</strain>
    </source>
</reference>
<dbReference type="Pfam" id="PF00037">
    <property type="entry name" value="Fer4"/>
    <property type="match status" value="1"/>
</dbReference>
<evidence type="ECO:0000313" key="2">
    <source>
        <dbReference type="EMBL" id="HHQ50827.1"/>
    </source>
</evidence>
<sequence length="246" mass="27363">MKTSTIAWAVTGGGAHLRECAEVMEYVRRKFNVKMTLFLTRWGYEVARIFGVLPRLQNIAPGGYYEEFLVDNEGMYYIGRLNMGKYAALVIAPATTNTVAKMVNGIADTIATALFAQAGKSSVPAIVLPTDIPSEEGYIVTETPCYVDRAVCVKAHCTSCQPLVKCPARAIDIVDELPRIDLRKCIGCALCEKLCPYSAVRCWERVKLIPRPIDLENVERLARMRGVVVVKSSWEIAKKLEELLNK</sequence>
<dbReference type="SUPFAM" id="SSF54862">
    <property type="entry name" value="4Fe-4S ferredoxins"/>
    <property type="match status" value="1"/>
</dbReference>
<evidence type="ECO:0000259" key="1">
    <source>
        <dbReference type="PROSITE" id="PS51379"/>
    </source>
</evidence>
<proteinExistence type="predicted"/>
<gene>
    <name evidence="2" type="ORF">ENM66_05710</name>
</gene>
<dbReference type="InterPro" id="IPR003382">
    <property type="entry name" value="Flavoprotein"/>
</dbReference>
<dbReference type="Gene3D" id="3.40.50.1950">
    <property type="entry name" value="Flavin prenyltransferase-like"/>
    <property type="match status" value="1"/>
</dbReference>
<dbReference type="Gene3D" id="3.30.70.20">
    <property type="match status" value="1"/>
</dbReference>
<dbReference type="Pfam" id="PF02441">
    <property type="entry name" value="Flavoprotein"/>
    <property type="match status" value="1"/>
</dbReference>
<dbReference type="AlphaFoldDB" id="A0A7J3Z821"/>